<dbReference type="AlphaFoldDB" id="A0A8J2KHV6"/>
<comment type="caution">
    <text evidence="1">The sequence shown here is derived from an EMBL/GenBank/DDBJ whole genome shotgun (WGS) entry which is preliminary data.</text>
</comment>
<feature type="non-terminal residue" evidence="1">
    <location>
        <position position="1"/>
    </location>
</feature>
<reference evidence="1" key="1">
    <citation type="submission" date="2021-06" db="EMBL/GenBank/DDBJ databases">
        <authorList>
            <person name="Hodson N. C."/>
            <person name="Mongue J. A."/>
            <person name="Jaron S. K."/>
        </authorList>
    </citation>
    <scope>NUCLEOTIDE SEQUENCE</scope>
</reference>
<feature type="non-terminal residue" evidence="1">
    <location>
        <position position="51"/>
    </location>
</feature>
<gene>
    <name evidence="1" type="ORF">AFUS01_LOCUS25658</name>
</gene>
<accession>A0A8J2KHV6</accession>
<keyword evidence="2" id="KW-1185">Reference proteome</keyword>
<evidence type="ECO:0000313" key="1">
    <source>
        <dbReference type="EMBL" id="CAG7787140.1"/>
    </source>
</evidence>
<protein>
    <submittedName>
        <fullName evidence="1">Uncharacterized protein</fullName>
    </submittedName>
</protein>
<sequence>AALACANAGLIRSGLTYGAPAIAHAPALSYAAAPAVSYAAAPARSHAAAPA</sequence>
<evidence type="ECO:0000313" key="2">
    <source>
        <dbReference type="Proteomes" id="UP000708208"/>
    </source>
</evidence>
<proteinExistence type="predicted"/>
<dbReference type="Proteomes" id="UP000708208">
    <property type="component" value="Unassembled WGS sequence"/>
</dbReference>
<name>A0A8J2KHV6_9HEXA</name>
<organism evidence="1 2">
    <name type="scientific">Allacma fusca</name>
    <dbReference type="NCBI Taxonomy" id="39272"/>
    <lineage>
        <taxon>Eukaryota</taxon>
        <taxon>Metazoa</taxon>
        <taxon>Ecdysozoa</taxon>
        <taxon>Arthropoda</taxon>
        <taxon>Hexapoda</taxon>
        <taxon>Collembola</taxon>
        <taxon>Symphypleona</taxon>
        <taxon>Sminthuridae</taxon>
        <taxon>Allacma</taxon>
    </lineage>
</organism>
<dbReference type="EMBL" id="CAJVCH010332385">
    <property type="protein sequence ID" value="CAG7787140.1"/>
    <property type="molecule type" value="Genomic_DNA"/>
</dbReference>